<protein>
    <recommendedName>
        <fullName evidence="4">Transporter</fullName>
    </recommendedName>
</protein>
<feature type="region of interest" description="Disordered" evidence="1">
    <location>
        <begin position="1"/>
        <end position="22"/>
    </location>
</feature>
<organism evidence="2 3">
    <name type="scientific">Stieleria bergensis</name>
    <dbReference type="NCBI Taxonomy" id="2528025"/>
    <lineage>
        <taxon>Bacteria</taxon>
        <taxon>Pseudomonadati</taxon>
        <taxon>Planctomycetota</taxon>
        <taxon>Planctomycetia</taxon>
        <taxon>Pirellulales</taxon>
        <taxon>Pirellulaceae</taxon>
        <taxon>Stieleria</taxon>
    </lineage>
</organism>
<evidence type="ECO:0008006" key="4">
    <source>
        <dbReference type="Google" id="ProtNLM"/>
    </source>
</evidence>
<sequence length="329" mass="36823">MADDHHSGRRKLADKHAPAGIMGDHIHQPGQWMVEYKYMNMYMEDNRIGTQTVSDQAAIDWGATSHPVTNRGATPTQMTMEMHMMHLMYGWTEDISLYSMVMLPALTMDHLRGPGNPAGSGTSFTTHNSGMGDLGLGALMRLYSDERNDWLLNLGCSVPTGDLFRTSSAPTAGMMNQTLPYPMRLGSGTFNARPGVTYRHFFDLCSFGSQATADLPIGRNDRGYRLGEHYRLSNWFQCLMTDNWALSIRDQHDWRNNISGQDPDATDMLISTNVENFRGGYWYSLAVGTQFTVGKNYFNAEIVPTIGQNLDGIQLETDYSIIASWSLAF</sequence>
<evidence type="ECO:0000313" key="2">
    <source>
        <dbReference type="EMBL" id="QDT61458.1"/>
    </source>
</evidence>
<name>A0A517SZ85_9BACT</name>
<gene>
    <name evidence="2" type="ORF">SV7mr_39940</name>
</gene>
<reference evidence="2 3" key="1">
    <citation type="submission" date="2019-02" db="EMBL/GenBank/DDBJ databases">
        <title>Deep-cultivation of Planctomycetes and their phenomic and genomic characterization uncovers novel biology.</title>
        <authorList>
            <person name="Wiegand S."/>
            <person name="Jogler M."/>
            <person name="Boedeker C."/>
            <person name="Pinto D."/>
            <person name="Vollmers J."/>
            <person name="Rivas-Marin E."/>
            <person name="Kohn T."/>
            <person name="Peeters S.H."/>
            <person name="Heuer A."/>
            <person name="Rast P."/>
            <person name="Oberbeckmann S."/>
            <person name="Bunk B."/>
            <person name="Jeske O."/>
            <person name="Meyerdierks A."/>
            <person name="Storesund J.E."/>
            <person name="Kallscheuer N."/>
            <person name="Luecker S."/>
            <person name="Lage O.M."/>
            <person name="Pohl T."/>
            <person name="Merkel B.J."/>
            <person name="Hornburger P."/>
            <person name="Mueller R.-W."/>
            <person name="Bruemmer F."/>
            <person name="Labrenz M."/>
            <person name="Spormann A.M."/>
            <person name="Op den Camp H."/>
            <person name="Overmann J."/>
            <person name="Amann R."/>
            <person name="Jetten M.S.M."/>
            <person name="Mascher T."/>
            <person name="Medema M.H."/>
            <person name="Devos D.P."/>
            <person name="Kaster A.-K."/>
            <person name="Ovreas L."/>
            <person name="Rohde M."/>
            <person name="Galperin M.Y."/>
            <person name="Jogler C."/>
        </authorList>
    </citation>
    <scope>NUCLEOTIDE SEQUENCE [LARGE SCALE GENOMIC DNA]</scope>
    <source>
        <strain evidence="2 3">SV_7m_r</strain>
    </source>
</reference>
<dbReference type="AlphaFoldDB" id="A0A517SZ85"/>
<dbReference type="EMBL" id="CP036272">
    <property type="protein sequence ID" value="QDT61458.1"/>
    <property type="molecule type" value="Genomic_DNA"/>
</dbReference>
<keyword evidence="3" id="KW-1185">Reference proteome</keyword>
<accession>A0A517SZ85</accession>
<evidence type="ECO:0000256" key="1">
    <source>
        <dbReference type="SAM" id="MobiDB-lite"/>
    </source>
</evidence>
<dbReference type="OrthoDB" id="5450709at2"/>
<proteinExistence type="predicted"/>
<evidence type="ECO:0000313" key="3">
    <source>
        <dbReference type="Proteomes" id="UP000315003"/>
    </source>
</evidence>
<dbReference type="Proteomes" id="UP000315003">
    <property type="component" value="Chromosome"/>
</dbReference>